<dbReference type="Pfam" id="PF07650">
    <property type="entry name" value="KH_2"/>
    <property type="match status" value="1"/>
</dbReference>
<feature type="binding site" evidence="7">
    <location>
        <begin position="71"/>
        <end position="75"/>
    </location>
    <ligand>
        <name>GTP</name>
        <dbReference type="ChEBI" id="CHEBI:37565"/>
    </ligand>
</feature>
<dbReference type="Pfam" id="PF01926">
    <property type="entry name" value="MMR_HSR1"/>
    <property type="match status" value="1"/>
</dbReference>
<feature type="region of interest" description="G4" evidence="8">
    <location>
        <begin position="129"/>
        <end position="132"/>
    </location>
</feature>
<dbReference type="FunFam" id="3.30.300.20:FF:000003">
    <property type="entry name" value="GTPase Era"/>
    <property type="match status" value="1"/>
</dbReference>
<comment type="similarity">
    <text evidence="1 7 8 9">Belongs to the TRAFAC class TrmE-Era-EngA-EngB-Septin-like GTPase superfamily. Era GTPase family.</text>
</comment>
<evidence type="ECO:0000256" key="8">
    <source>
        <dbReference type="PROSITE-ProRule" id="PRU01050"/>
    </source>
</evidence>
<dbReference type="GO" id="GO:0070181">
    <property type="term" value="F:small ribosomal subunit rRNA binding"/>
    <property type="evidence" value="ECO:0007669"/>
    <property type="project" value="UniProtKB-UniRule"/>
</dbReference>
<dbReference type="NCBIfam" id="NF000908">
    <property type="entry name" value="PRK00089.1"/>
    <property type="match status" value="1"/>
</dbReference>
<comment type="subcellular location">
    <subcellularLocation>
        <location evidence="7">Cytoplasm</location>
    </subcellularLocation>
    <subcellularLocation>
        <location evidence="7">Cell membrane</location>
        <topology evidence="7">Peripheral membrane protein</topology>
    </subcellularLocation>
</comment>
<dbReference type="NCBIfam" id="TIGR00231">
    <property type="entry name" value="small_GTP"/>
    <property type="match status" value="1"/>
</dbReference>
<feature type="domain" description="Era-type G" evidence="11">
    <location>
        <begin position="16"/>
        <end position="179"/>
    </location>
</feature>
<dbReference type="InterPro" id="IPR005662">
    <property type="entry name" value="GTPase_Era-like"/>
</dbReference>
<dbReference type="CDD" id="cd04163">
    <property type="entry name" value="Era"/>
    <property type="match status" value="1"/>
</dbReference>
<dbReference type="GO" id="GO:0043024">
    <property type="term" value="F:ribosomal small subunit binding"/>
    <property type="evidence" value="ECO:0007669"/>
    <property type="project" value="TreeGrafter"/>
</dbReference>
<dbReference type="NCBIfam" id="TIGR00436">
    <property type="entry name" value="era"/>
    <property type="match status" value="1"/>
</dbReference>
<dbReference type="GO" id="GO:0000028">
    <property type="term" value="P:ribosomal small subunit assembly"/>
    <property type="evidence" value="ECO:0007669"/>
    <property type="project" value="TreeGrafter"/>
</dbReference>
<dbReference type="InterPro" id="IPR027417">
    <property type="entry name" value="P-loop_NTPase"/>
</dbReference>
<dbReference type="Proteomes" id="UP001155040">
    <property type="component" value="Unassembled WGS sequence"/>
</dbReference>
<evidence type="ECO:0000256" key="4">
    <source>
        <dbReference type="ARBA" id="ARBA00022741"/>
    </source>
</evidence>
<evidence type="ECO:0000256" key="9">
    <source>
        <dbReference type="RuleBase" id="RU003761"/>
    </source>
</evidence>
<dbReference type="GO" id="GO:0005737">
    <property type="term" value="C:cytoplasm"/>
    <property type="evidence" value="ECO:0007669"/>
    <property type="project" value="UniProtKB-SubCell"/>
</dbReference>
<dbReference type="Proteomes" id="UP001155034">
    <property type="component" value="Unassembled WGS sequence"/>
</dbReference>
<dbReference type="EMBL" id="JANUBF010000018">
    <property type="protein sequence ID" value="MCS4037422.1"/>
    <property type="molecule type" value="Genomic_DNA"/>
</dbReference>
<name>A0A9X2R9I5_9BACT</name>
<keyword evidence="5 7" id="KW-0694">RNA-binding</keyword>
<dbReference type="GO" id="GO:0005886">
    <property type="term" value="C:plasma membrane"/>
    <property type="evidence" value="ECO:0007669"/>
    <property type="project" value="UniProtKB-SubCell"/>
</dbReference>
<dbReference type="InterPro" id="IPR030388">
    <property type="entry name" value="G_ERA_dom"/>
</dbReference>
<organism evidence="12 14">
    <name type="scientific">Salinibacter ruber</name>
    <dbReference type="NCBI Taxonomy" id="146919"/>
    <lineage>
        <taxon>Bacteria</taxon>
        <taxon>Pseudomonadati</taxon>
        <taxon>Rhodothermota</taxon>
        <taxon>Rhodothermia</taxon>
        <taxon>Rhodothermales</taxon>
        <taxon>Salinibacteraceae</taxon>
        <taxon>Salinibacter</taxon>
    </lineage>
</organism>
<evidence type="ECO:0000256" key="5">
    <source>
        <dbReference type="ARBA" id="ARBA00022884"/>
    </source>
</evidence>
<dbReference type="PANTHER" id="PTHR42698:SF2">
    <property type="entry name" value="GTPASE ERA-LIKE, CHLOROPLASTIC"/>
    <property type="match status" value="1"/>
</dbReference>
<dbReference type="PRINTS" id="PR00326">
    <property type="entry name" value="GTP1OBG"/>
</dbReference>
<feature type="region of interest" description="G5" evidence="8">
    <location>
        <begin position="158"/>
        <end position="160"/>
    </location>
</feature>
<gene>
    <name evidence="7" type="primary">era</name>
    <name evidence="12" type="ORF">GGP82_000092</name>
    <name evidence="13" type="ORF">GGQ01_002503</name>
</gene>
<dbReference type="InterPro" id="IPR006073">
    <property type="entry name" value="GTP-bd"/>
</dbReference>
<keyword evidence="4 7" id="KW-0547">Nucleotide-binding</keyword>
<proteinExistence type="inferred from homology"/>
<dbReference type="PROSITE" id="PS51713">
    <property type="entry name" value="G_ERA"/>
    <property type="match status" value="1"/>
</dbReference>
<evidence type="ECO:0000313" key="13">
    <source>
        <dbReference type="EMBL" id="MCS4037422.1"/>
    </source>
</evidence>
<dbReference type="InterPro" id="IPR009019">
    <property type="entry name" value="KH_sf_prok-type"/>
</dbReference>
<dbReference type="SUPFAM" id="SSF54814">
    <property type="entry name" value="Prokaryotic type KH domain (KH-domain type II)"/>
    <property type="match status" value="1"/>
</dbReference>
<comment type="function">
    <text evidence="7">An essential GTPase that binds both GDP and GTP, with rapid nucleotide exchange. Plays a role in 16S rRNA processing and 30S ribosomal subunit biogenesis and possibly also in cell cycle regulation and energy metabolism.</text>
</comment>
<feature type="domain" description="KH type-2" evidence="10">
    <location>
        <begin position="210"/>
        <end position="288"/>
    </location>
</feature>
<dbReference type="SUPFAM" id="SSF52540">
    <property type="entry name" value="P-loop containing nucleoside triphosphate hydrolases"/>
    <property type="match status" value="1"/>
</dbReference>
<dbReference type="PROSITE" id="PS50823">
    <property type="entry name" value="KH_TYPE_2"/>
    <property type="match status" value="1"/>
</dbReference>
<dbReference type="EMBL" id="JANTYZ010000001">
    <property type="protein sequence ID" value="MCS3863561.1"/>
    <property type="molecule type" value="Genomic_DNA"/>
</dbReference>
<keyword evidence="7" id="KW-0472">Membrane</keyword>
<dbReference type="CDD" id="cd22534">
    <property type="entry name" value="KH-II_Era"/>
    <property type="match status" value="1"/>
</dbReference>
<feature type="binding site" evidence="7">
    <location>
        <begin position="24"/>
        <end position="31"/>
    </location>
    <ligand>
        <name>GTP</name>
        <dbReference type="ChEBI" id="CHEBI:37565"/>
    </ligand>
</feature>
<evidence type="ECO:0000256" key="6">
    <source>
        <dbReference type="ARBA" id="ARBA00023134"/>
    </source>
</evidence>
<dbReference type="Gene3D" id="3.40.50.300">
    <property type="entry name" value="P-loop containing nucleotide triphosphate hydrolases"/>
    <property type="match status" value="1"/>
</dbReference>
<dbReference type="AlphaFoldDB" id="A0A9X2R9I5"/>
<feature type="binding site" evidence="7">
    <location>
        <begin position="129"/>
        <end position="132"/>
    </location>
    <ligand>
        <name>GTP</name>
        <dbReference type="ChEBI" id="CHEBI:37565"/>
    </ligand>
</feature>
<evidence type="ECO:0000256" key="1">
    <source>
        <dbReference type="ARBA" id="ARBA00007921"/>
    </source>
</evidence>
<evidence type="ECO:0000256" key="7">
    <source>
        <dbReference type="HAMAP-Rule" id="MF_00367"/>
    </source>
</evidence>
<protein>
    <recommendedName>
        <fullName evidence="2 7">GTPase Era</fullName>
    </recommendedName>
</protein>
<comment type="subunit">
    <text evidence="7">Monomer.</text>
</comment>
<accession>A0A9X2R9I5</accession>
<keyword evidence="7" id="KW-1003">Cell membrane</keyword>
<dbReference type="PANTHER" id="PTHR42698">
    <property type="entry name" value="GTPASE ERA"/>
    <property type="match status" value="1"/>
</dbReference>
<feature type="region of interest" description="G3" evidence="8">
    <location>
        <begin position="71"/>
        <end position="74"/>
    </location>
</feature>
<evidence type="ECO:0000313" key="12">
    <source>
        <dbReference type="EMBL" id="MCS3863561.1"/>
    </source>
</evidence>
<feature type="region of interest" description="G2" evidence="8">
    <location>
        <begin position="50"/>
        <end position="54"/>
    </location>
</feature>
<reference evidence="12" key="1">
    <citation type="submission" date="2022-08" db="EMBL/GenBank/DDBJ databases">
        <title>Genomic Encyclopedia of Type Strains, Phase V (KMG-V): Genome sequencing to study the core and pangenomes of soil and plant-associated prokaryotes.</title>
        <authorList>
            <person name="Whitman W."/>
        </authorList>
    </citation>
    <scope>NUCLEOTIDE SEQUENCE</scope>
    <source>
        <strain evidence="12">SP2016B</strain>
        <strain evidence="13">SP3012</strain>
    </source>
</reference>
<dbReference type="RefSeq" id="WP_103016458.1">
    <property type="nucleotide sequence ID" value="NZ_CP020719.1"/>
</dbReference>
<feature type="region of interest" description="G1" evidence="8">
    <location>
        <begin position="24"/>
        <end position="31"/>
    </location>
</feature>
<evidence type="ECO:0000256" key="2">
    <source>
        <dbReference type="ARBA" id="ARBA00020484"/>
    </source>
</evidence>
<keyword evidence="3 7" id="KW-0690">Ribosome biogenesis</keyword>
<dbReference type="HAMAP" id="MF_00367">
    <property type="entry name" value="GTPase_Era"/>
    <property type="match status" value="1"/>
</dbReference>
<dbReference type="InterPro" id="IPR005225">
    <property type="entry name" value="Small_GTP-bd"/>
</dbReference>
<keyword evidence="7" id="KW-0699">rRNA-binding</keyword>
<evidence type="ECO:0000256" key="3">
    <source>
        <dbReference type="ARBA" id="ARBA00022517"/>
    </source>
</evidence>
<dbReference type="InterPro" id="IPR004044">
    <property type="entry name" value="KH_dom_type_2"/>
</dbReference>
<keyword evidence="6 7" id="KW-0342">GTP-binding</keyword>
<evidence type="ECO:0000259" key="11">
    <source>
        <dbReference type="PROSITE" id="PS51713"/>
    </source>
</evidence>
<dbReference type="InterPro" id="IPR015946">
    <property type="entry name" value="KH_dom-like_a/b"/>
</dbReference>
<sequence>MEHSEPLFDDVSDDHTSGYVAIVGKPNVGKSTLMNALLGEKLSIVTKKPQTTRHRVLGIHSGPEHQAIFLDTPGIIEPRYALHETMMGQVQGAIRDADLLLFLHEATQDEPDTQSLKKIGDTPAFLVLTKMDLIPKEETLPLVESYEDRRAFDEVVPTSAKEGFNLQTLLHLVLDTLPEGPPFYPKDRISEHPERFFVAEMIREKVYKHYHQEIPYSVQVNVVAYEERPEGTKDYIDAEIVVMEESHKGILIGEGGKALKKVGTTAREDIEAFVQSPVYLNLHVKVQENWRDRKTVLRSYGYRA</sequence>
<dbReference type="GO" id="GO:0005525">
    <property type="term" value="F:GTP binding"/>
    <property type="evidence" value="ECO:0007669"/>
    <property type="project" value="UniProtKB-UniRule"/>
</dbReference>
<keyword evidence="7" id="KW-0963">Cytoplasm</keyword>
<comment type="caution">
    <text evidence="12">The sequence shown here is derived from an EMBL/GenBank/DDBJ whole genome shotgun (WGS) entry which is preliminary data.</text>
</comment>
<dbReference type="GO" id="GO:0003924">
    <property type="term" value="F:GTPase activity"/>
    <property type="evidence" value="ECO:0007669"/>
    <property type="project" value="UniProtKB-UniRule"/>
</dbReference>
<dbReference type="Gene3D" id="3.30.300.20">
    <property type="match status" value="1"/>
</dbReference>
<evidence type="ECO:0000259" key="10">
    <source>
        <dbReference type="PROSITE" id="PS50823"/>
    </source>
</evidence>
<evidence type="ECO:0000313" key="14">
    <source>
        <dbReference type="Proteomes" id="UP001155034"/>
    </source>
</evidence>